<accession>A0A974P136</accession>
<reference evidence="1" key="1">
    <citation type="submission" date="2021-01" db="EMBL/GenBank/DDBJ databases">
        <title>Genome sequence of Phenylobacterium sp. 20VBR1 isolated from a valley glaceir, Ny-Alesund, Svalbard.</title>
        <authorList>
            <person name="Thomas F.A."/>
            <person name="Krishnan K.P."/>
            <person name="Sinha R.K."/>
        </authorList>
    </citation>
    <scope>NUCLEOTIDE SEQUENCE</scope>
    <source>
        <strain evidence="1">20VBR1</strain>
    </source>
</reference>
<dbReference type="AlphaFoldDB" id="A0A974P136"/>
<sequence length="45" mass="4949">MLQIHELVFDSWGRRFFDEATISLPVGSKVGLVGRNGWASPPCSS</sequence>
<gene>
    <name evidence="1" type="ORF">JKL49_17415</name>
</gene>
<proteinExistence type="predicted"/>
<organism evidence="1">
    <name type="scientific">Phenylobacterium glaciei</name>
    <dbReference type="NCBI Taxonomy" id="2803784"/>
    <lineage>
        <taxon>Bacteria</taxon>
        <taxon>Pseudomonadati</taxon>
        <taxon>Pseudomonadota</taxon>
        <taxon>Alphaproteobacteria</taxon>
        <taxon>Caulobacterales</taxon>
        <taxon>Caulobacteraceae</taxon>
        <taxon>Phenylobacterium</taxon>
    </lineage>
</organism>
<protein>
    <recommendedName>
        <fullName evidence="2">ABC transporter domain-containing protein</fullName>
    </recommendedName>
</protein>
<evidence type="ECO:0008006" key="2">
    <source>
        <dbReference type="Google" id="ProtNLM"/>
    </source>
</evidence>
<dbReference type="EMBL" id="CP068570">
    <property type="protein sequence ID" value="QQZ48997.1"/>
    <property type="molecule type" value="Genomic_DNA"/>
</dbReference>
<evidence type="ECO:0000313" key="1">
    <source>
        <dbReference type="EMBL" id="QQZ48997.1"/>
    </source>
</evidence>
<name>A0A974P136_9CAUL</name>